<keyword evidence="9" id="KW-1185">Reference proteome</keyword>
<dbReference type="InterPro" id="IPR002104">
    <property type="entry name" value="Integrase_catalytic"/>
</dbReference>
<protein>
    <submittedName>
        <fullName evidence="8">Tyrosine-type recombinase/integrase</fullName>
    </submittedName>
</protein>
<evidence type="ECO:0000256" key="5">
    <source>
        <dbReference type="PROSITE-ProRule" id="PRU01248"/>
    </source>
</evidence>
<dbReference type="Pfam" id="PF13356">
    <property type="entry name" value="Arm-DNA-bind_3"/>
    <property type="match status" value="1"/>
</dbReference>
<dbReference type="PANTHER" id="PTHR30629:SF2">
    <property type="entry name" value="PROPHAGE INTEGRASE INTS-RELATED"/>
    <property type="match status" value="1"/>
</dbReference>
<comment type="similarity">
    <text evidence="1">Belongs to the 'phage' integrase family.</text>
</comment>
<sequence>MPLTDTAIRNAKPAAKPLKMFDASGLFLLVQPTGSKLWRFKYRFGGKEKLLALGAYPEVGLKDARTRRDRARQQVAEGEDPGQLRKIDKLLRRTATDHSFESVARAWWQNWKANKTERHAEQVLRRLEADVFPDLGTLPLSTITAPMLLSVCLKVQNRGAADIAKRAYQGCSQIFRYAIAHGLTDRNPAADVRPSDALLPTRKVNHARLDAKDVPELLRRIDAYDGSPLTRCALKLMALTFVRTTELIGARWSEIDVDAKQWRIPAERMKKRRPHIVPLSRQALAVVAELQTFRNLSEMVFPGERDHEKPMSNNTILYALYRMGYHSRMTGHGFRGVASTILHELGYRHDLIELQLAHQEQNEVSAAYNHATYVPQRAKMMQDWADHLDGLRASPQVQPLKAA</sequence>
<name>A0ABZ0D5X8_9BURK</name>
<dbReference type="Pfam" id="PF22022">
    <property type="entry name" value="Phage_int_M"/>
    <property type="match status" value="1"/>
</dbReference>
<dbReference type="RefSeq" id="WP_316703662.1">
    <property type="nucleotide sequence ID" value="NZ_CP136336.1"/>
</dbReference>
<dbReference type="Gene3D" id="1.10.150.130">
    <property type="match status" value="1"/>
</dbReference>
<dbReference type="InterPro" id="IPR053876">
    <property type="entry name" value="Phage_int_M"/>
</dbReference>
<dbReference type="Gene3D" id="1.10.443.10">
    <property type="entry name" value="Intergrase catalytic core"/>
    <property type="match status" value="1"/>
</dbReference>
<gene>
    <name evidence="8" type="ORF">RXV79_12100</name>
</gene>
<reference evidence="8 9" key="1">
    <citation type="submission" date="2023-10" db="EMBL/GenBank/DDBJ databases">
        <title>Bacteria for the degradation of biodegradable plastic PBAT(Polybutylene adipate terephthalate).</title>
        <authorList>
            <person name="Weon H.-Y."/>
            <person name="Yeon J."/>
        </authorList>
    </citation>
    <scope>NUCLEOTIDE SEQUENCE [LARGE SCALE GENOMIC DNA]</scope>
    <source>
        <strain evidence="8 9">SBD 7-3</strain>
    </source>
</reference>
<dbReference type="InterPro" id="IPR011010">
    <property type="entry name" value="DNA_brk_join_enz"/>
</dbReference>
<dbReference type="CDD" id="cd00801">
    <property type="entry name" value="INT_P4_C"/>
    <property type="match status" value="1"/>
</dbReference>
<dbReference type="PANTHER" id="PTHR30629">
    <property type="entry name" value="PROPHAGE INTEGRASE"/>
    <property type="match status" value="1"/>
</dbReference>
<evidence type="ECO:0000256" key="3">
    <source>
        <dbReference type="ARBA" id="ARBA00023125"/>
    </source>
</evidence>
<dbReference type="InterPro" id="IPR044068">
    <property type="entry name" value="CB"/>
</dbReference>
<keyword evidence="4" id="KW-0233">DNA recombination</keyword>
<evidence type="ECO:0000256" key="1">
    <source>
        <dbReference type="ARBA" id="ARBA00008857"/>
    </source>
</evidence>
<dbReference type="InterPro" id="IPR010998">
    <property type="entry name" value="Integrase_recombinase_N"/>
</dbReference>
<keyword evidence="3 5" id="KW-0238">DNA-binding</keyword>
<evidence type="ECO:0000313" key="8">
    <source>
        <dbReference type="EMBL" id="WOB10770.1"/>
    </source>
</evidence>
<dbReference type="PROSITE" id="PS51898">
    <property type="entry name" value="TYR_RECOMBINASE"/>
    <property type="match status" value="1"/>
</dbReference>
<feature type="domain" description="Tyr recombinase" evidence="6">
    <location>
        <begin position="204"/>
        <end position="381"/>
    </location>
</feature>
<dbReference type="InterPro" id="IPR050808">
    <property type="entry name" value="Phage_Integrase"/>
</dbReference>
<proteinExistence type="inferred from homology"/>
<evidence type="ECO:0000256" key="2">
    <source>
        <dbReference type="ARBA" id="ARBA00022908"/>
    </source>
</evidence>
<evidence type="ECO:0000313" key="9">
    <source>
        <dbReference type="Proteomes" id="UP001303946"/>
    </source>
</evidence>
<dbReference type="Proteomes" id="UP001303946">
    <property type="component" value="Chromosome"/>
</dbReference>
<dbReference type="InterPro" id="IPR038488">
    <property type="entry name" value="Integrase_DNA-bd_sf"/>
</dbReference>
<dbReference type="Gene3D" id="3.30.160.390">
    <property type="entry name" value="Integrase, DNA-binding domain"/>
    <property type="match status" value="1"/>
</dbReference>
<feature type="domain" description="Core-binding (CB)" evidence="7">
    <location>
        <begin position="98"/>
        <end position="179"/>
    </location>
</feature>
<evidence type="ECO:0000259" key="6">
    <source>
        <dbReference type="PROSITE" id="PS51898"/>
    </source>
</evidence>
<dbReference type="SUPFAM" id="SSF56349">
    <property type="entry name" value="DNA breaking-rejoining enzymes"/>
    <property type="match status" value="1"/>
</dbReference>
<organism evidence="8 9">
    <name type="scientific">Piscinibacter gummiphilus</name>
    <dbReference type="NCBI Taxonomy" id="946333"/>
    <lineage>
        <taxon>Bacteria</taxon>
        <taxon>Pseudomonadati</taxon>
        <taxon>Pseudomonadota</taxon>
        <taxon>Betaproteobacteria</taxon>
        <taxon>Burkholderiales</taxon>
        <taxon>Sphaerotilaceae</taxon>
        <taxon>Piscinibacter</taxon>
    </lineage>
</organism>
<dbReference type="Pfam" id="PF00589">
    <property type="entry name" value="Phage_integrase"/>
    <property type="match status" value="1"/>
</dbReference>
<dbReference type="PROSITE" id="PS51900">
    <property type="entry name" value="CB"/>
    <property type="match status" value="1"/>
</dbReference>
<evidence type="ECO:0000259" key="7">
    <source>
        <dbReference type="PROSITE" id="PS51900"/>
    </source>
</evidence>
<accession>A0ABZ0D5X8</accession>
<evidence type="ECO:0000256" key="4">
    <source>
        <dbReference type="ARBA" id="ARBA00023172"/>
    </source>
</evidence>
<keyword evidence="2" id="KW-0229">DNA integration</keyword>
<dbReference type="EMBL" id="CP136336">
    <property type="protein sequence ID" value="WOB10770.1"/>
    <property type="molecule type" value="Genomic_DNA"/>
</dbReference>
<dbReference type="InterPro" id="IPR025166">
    <property type="entry name" value="Integrase_DNA_bind_dom"/>
</dbReference>
<dbReference type="InterPro" id="IPR013762">
    <property type="entry name" value="Integrase-like_cat_sf"/>
</dbReference>